<evidence type="ECO:0000256" key="4">
    <source>
        <dbReference type="ARBA" id="ARBA00022692"/>
    </source>
</evidence>
<organism evidence="10 11">
    <name type="scientific">Dekkera bruxellensis</name>
    <name type="common">Brettanomyces custersii</name>
    <dbReference type="NCBI Taxonomy" id="5007"/>
    <lineage>
        <taxon>Eukaryota</taxon>
        <taxon>Fungi</taxon>
        <taxon>Dikarya</taxon>
        <taxon>Ascomycota</taxon>
        <taxon>Saccharomycotina</taxon>
        <taxon>Pichiomycetes</taxon>
        <taxon>Pichiales</taxon>
        <taxon>Pichiaceae</taxon>
        <taxon>Brettanomyces</taxon>
    </lineage>
</organism>
<dbReference type="CDD" id="cd17356">
    <property type="entry name" value="MFS_HXT"/>
    <property type="match status" value="1"/>
</dbReference>
<evidence type="ECO:0000313" key="11">
    <source>
        <dbReference type="Proteomes" id="UP000478008"/>
    </source>
</evidence>
<dbReference type="Proteomes" id="UP000478008">
    <property type="component" value="Unassembled WGS sequence"/>
</dbReference>
<keyword evidence="4 8" id="KW-0812">Transmembrane</keyword>
<dbReference type="NCBIfam" id="TIGR00879">
    <property type="entry name" value="SP"/>
    <property type="match status" value="1"/>
</dbReference>
<dbReference type="PRINTS" id="PR00171">
    <property type="entry name" value="SUGRTRNSPORT"/>
</dbReference>
<evidence type="ECO:0000256" key="7">
    <source>
        <dbReference type="SAM" id="MobiDB-lite"/>
    </source>
</evidence>
<dbReference type="PANTHER" id="PTHR48022">
    <property type="entry name" value="PLASTIDIC GLUCOSE TRANSPORTER 4"/>
    <property type="match status" value="1"/>
</dbReference>
<dbReference type="InterPro" id="IPR003663">
    <property type="entry name" value="Sugar/inositol_transpt"/>
</dbReference>
<keyword evidence="11" id="KW-1185">Reference proteome</keyword>
<feature type="region of interest" description="Disordered" evidence="7">
    <location>
        <begin position="1"/>
        <end position="93"/>
    </location>
</feature>
<evidence type="ECO:0000256" key="1">
    <source>
        <dbReference type="ARBA" id="ARBA00004141"/>
    </source>
</evidence>
<comment type="subcellular location">
    <subcellularLocation>
        <location evidence="1">Membrane</location>
        <topology evidence="1">Multi-pass membrane protein</topology>
    </subcellularLocation>
</comment>
<reference evidence="10 11" key="1">
    <citation type="submission" date="2019-07" db="EMBL/GenBank/DDBJ databases">
        <authorList>
            <person name="Friedrich A."/>
            <person name="Schacherer J."/>
        </authorList>
    </citation>
    <scope>NUCLEOTIDE SEQUENCE [LARGE SCALE GENOMIC DNA]</scope>
</reference>
<feature type="transmembrane region" description="Helical" evidence="8">
    <location>
        <begin position="200"/>
        <end position="223"/>
    </location>
</feature>
<dbReference type="PROSITE" id="PS00217">
    <property type="entry name" value="SUGAR_TRANSPORT_2"/>
    <property type="match status" value="1"/>
</dbReference>
<dbReference type="EMBL" id="CABFWN010000003">
    <property type="protein sequence ID" value="VUG18033.1"/>
    <property type="molecule type" value="Genomic_DNA"/>
</dbReference>
<keyword evidence="6 8" id="KW-0472">Membrane</keyword>
<sequence length="792" mass="86619">MNIPTEDKLPEGRYPEDTGDGSQTSIMNDISNGTDATDEKRFSNSKITTDETTNSNSSGTDDFLVRYAQHPVRAKKSGNSSSDASPLIPITPSNQISHLSSAEITSVSIRDSAPTIINDSYTSNMSAHTDFSTGKGTQSTLQEDEDARLKKHRYSTFMGIYVGLMTALGGLIYGYSTGVINNFLEMPYVKSHFPKNGHSFTASESAILTSIIVIGTFFGALIAPLSSDRFGRRPTIIIFTAVVFNLGIVLQLLSTGIGLFCTGRLISGFGVGVLSAVIPLYQAEASPRWIRGSIICMYQWAVTWGLLIQSAISQGTKSIDSASCYRIPTGIELVLASSLSLGMSFLPESPRYYVRINKIDDAIMALSRLRRLPPEDESLIAELIDIKASYDYECSFGQTTFWDCFKNSPSRVGQKKRMLTGVLVQALQQCSGINFIFYYGVNFFVKTGVSNSYLMSLITYITNVVFTIPGILLIEIIGRRTLLMGGAIGMMISNFIIAIVGAKTDSITANKVMLTFVCTFISFFASTWGPVCWVVVGEIYNLSVRQRAVALCAATNWFIDFIFAYCTPYMIDTGSHTASMGTKIFFVWGSLNMLAFFVAYFLVYETKGLMLEDIDELYHICKVASKSSNMGPLVHQMAQLRINEEQQRGESISTSKSRRDSHLSSLAGGETFDEVPIAFPRPVLNHSEGEELSVMHSGNRLAPVYGMNTDASRVGQVPGMMMSSILKHPNSLPPSLSSDGSDESVDFSVASGSFGNGRGHDLDHITPEEESANNQSLDFFAYGDNSARHASH</sequence>
<dbReference type="PROSITE" id="PS00216">
    <property type="entry name" value="SUGAR_TRANSPORT_1"/>
    <property type="match status" value="1"/>
</dbReference>
<accession>A0A7D9CY40</accession>
<feature type="transmembrane region" description="Helical" evidence="8">
    <location>
        <begin position="583"/>
        <end position="603"/>
    </location>
</feature>
<evidence type="ECO:0000259" key="9">
    <source>
        <dbReference type="PROSITE" id="PS50850"/>
    </source>
</evidence>
<protein>
    <submittedName>
        <fullName evidence="10">DEBR0S3_00694g1_1</fullName>
    </submittedName>
</protein>
<evidence type="ECO:0000256" key="5">
    <source>
        <dbReference type="ARBA" id="ARBA00022989"/>
    </source>
</evidence>
<dbReference type="PANTHER" id="PTHR48022:SF16">
    <property type="entry name" value="HIGH GLUCOSE SENSOR RGT2-RELATED"/>
    <property type="match status" value="1"/>
</dbReference>
<feature type="compositionally biased region" description="Basic and acidic residues" evidence="7">
    <location>
        <begin position="1"/>
        <end position="16"/>
    </location>
</feature>
<proteinExistence type="inferred from homology"/>
<dbReference type="PROSITE" id="PS50850">
    <property type="entry name" value="MFS"/>
    <property type="match status" value="1"/>
</dbReference>
<feature type="transmembrane region" description="Helical" evidence="8">
    <location>
        <begin position="512"/>
        <end position="536"/>
    </location>
</feature>
<dbReference type="Pfam" id="PF00083">
    <property type="entry name" value="Sugar_tr"/>
    <property type="match status" value="1"/>
</dbReference>
<feature type="transmembrane region" description="Helical" evidence="8">
    <location>
        <begin position="453"/>
        <end position="474"/>
    </location>
</feature>
<feature type="transmembrane region" description="Helical" evidence="8">
    <location>
        <begin position="158"/>
        <end position="180"/>
    </location>
</feature>
<feature type="region of interest" description="Disordered" evidence="7">
    <location>
        <begin position="645"/>
        <end position="665"/>
    </location>
</feature>
<dbReference type="InterPro" id="IPR036259">
    <property type="entry name" value="MFS_trans_sf"/>
</dbReference>
<dbReference type="Gene3D" id="1.20.1250.20">
    <property type="entry name" value="MFS general substrate transporter like domains"/>
    <property type="match status" value="1"/>
</dbReference>
<feature type="compositionally biased region" description="Polar residues" evidence="7">
    <location>
        <begin position="20"/>
        <end position="35"/>
    </location>
</feature>
<feature type="transmembrane region" description="Helical" evidence="8">
    <location>
        <begin position="235"/>
        <end position="253"/>
    </location>
</feature>
<dbReference type="SUPFAM" id="SSF103473">
    <property type="entry name" value="MFS general substrate transporter"/>
    <property type="match status" value="1"/>
</dbReference>
<dbReference type="AlphaFoldDB" id="A0A7D9CY40"/>
<dbReference type="GO" id="GO:0016020">
    <property type="term" value="C:membrane"/>
    <property type="evidence" value="ECO:0007669"/>
    <property type="project" value="UniProtKB-SubCell"/>
</dbReference>
<feature type="transmembrane region" description="Helical" evidence="8">
    <location>
        <begin position="418"/>
        <end position="441"/>
    </location>
</feature>
<evidence type="ECO:0000256" key="6">
    <source>
        <dbReference type="ARBA" id="ARBA00023136"/>
    </source>
</evidence>
<dbReference type="InterPro" id="IPR005828">
    <property type="entry name" value="MFS_sugar_transport-like"/>
</dbReference>
<keyword evidence="5 8" id="KW-1133">Transmembrane helix</keyword>
<dbReference type="InterPro" id="IPR005829">
    <property type="entry name" value="Sugar_transporter_CS"/>
</dbReference>
<feature type="compositionally biased region" description="Polar residues" evidence="7">
    <location>
        <begin position="44"/>
        <end position="60"/>
    </location>
</feature>
<feature type="transmembrane region" description="Helical" evidence="8">
    <location>
        <begin position="481"/>
        <end position="500"/>
    </location>
</feature>
<dbReference type="InterPro" id="IPR020846">
    <property type="entry name" value="MFS_dom"/>
</dbReference>
<gene>
    <name evidence="10" type="primary">RGT2</name>
    <name evidence="10" type="ORF">DEBR0S3_00694G</name>
</gene>
<name>A0A7D9CY40_DEKBR</name>
<comment type="similarity">
    <text evidence="2">Belongs to the major facilitator superfamily. Sugar transporter (TC 2.A.1.1) family.</text>
</comment>
<evidence type="ECO:0000256" key="2">
    <source>
        <dbReference type="ARBA" id="ARBA00010992"/>
    </source>
</evidence>
<evidence type="ECO:0000256" key="3">
    <source>
        <dbReference type="ARBA" id="ARBA00022448"/>
    </source>
</evidence>
<feature type="domain" description="Major facilitator superfamily (MFS) profile" evidence="9">
    <location>
        <begin position="162"/>
        <end position="607"/>
    </location>
</feature>
<evidence type="ECO:0000256" key="8">
    <source>
        <dbReference type="SAM" id="Phobius"/>
    </source>
</evidence>
<keyword evidence="3" id="KW-0813">Transport</keyword>
<feature type="transmembrane region" description="Helical" evidence="8">
    <location>
        <begin position="548"/>
        <end position="571"/>
    </location>
</feature>
<dbReference type="InterPro" id="IPR050360">
    <property type="entry name" value="MFS_Sugar_Transporters"/>
</dbReference>
<dbReference type="GO" id="GO:0005351">
    <property type="term" value="F:carbohydrate:proton symporter activity"/>
    <property type="evidence" value="ECO:0007669"/>
    <property type="project" value="TreeGrafter"/>
</dbReference>
<feature type="transmembrane region" description="Helical" evidence="8">
    <location>
        <begin position="265"/>
        <end position="283"/>
    </location>
</feature>
<evidence type="ECO:0000313" key="10">
    <source>
        <dbReference type="EMBL" id="VUG18033.1"/>
    </source>
</evidence>